<reference evidence="1" key="1">
    <citation type="submission" date="2023-07" db="EMBL/GenBank/DDBJ databases">
        <title>Genomic Encyclopedia of Type Strains, Phase IV (KMG-IV): sequencing the most valuable type-strain genomes for metagenomic binning, comparative biology and taxonomic classification.</title>
        <authorList>
            <person name="Goeker M."/>
        </authorList>
    </citation>
    <scope>NUCLEOTIDE SEQUENCE</scope>
    <source>
        <strain evidence="1">DSM 23947</strain>
    </source>
</reference>
<name>A0AAJ1T2J1_9BACI</name>
<evidence type="ECO:0000313" key="2">
    <source>
        <dbReference type="Proteomes" id="UP001237207"/>
    </source>
</evidence>
<gene>
    <name evidence="1" type="ORF">J2S13_000497</name>
</gene>
<comment type="caution">
    <text evidence="1">The sequence shown here is derived from an EMBL/GenBank/DDBJ whole genome shotgun (WGS) entry which is preliminary data.</text>
</comment>
<proteinExistence type="predicted"/>
<dbReference type="EMBL" id="JAUSUC010000004">
    <property type="protein sequence ID" value="MDQ0214101.1"/>
    <property type="molecule type" value="Genomic_DNA"/>
</dbReference>
<organism evidence="1 2">
    <name type="scientific">Oikeobacillus pervagus</name>
    <dbReference type="NCBI Taxonomy" id="1325931"/>
    <lineage>
        <taxon>Bacteria</taxon>
        <taxon>Bacillati</taxon>
        <taxon>Bacillota</taxon>
        <taxon>Bacilli</taxon>
        <taxon>Bacillales</taxon>
        <taxon>Bacillaceae</taxon>
        <taxon>Oikeobacillus</taxon>
    </lineage>
</organism>
<keyword evidence="2" id="KW-1185">Reference proteome</keyword>
<sequence>MKNNPCKKSLLLVFCGKRMRNNDQVEIVSFCHISDVLRHLANSEYFLKHVSNKKYVEFEVRRVTKFLLTIQYLDEQWEIEMEVSPQDYRIQFTIKDGEKLIPEEVIELVTGSFLIKQGRMASFLIAKQHPSTSFHRPPLTTRKTSLILNESTIRYHP</sequence>
<dbReference type="RefSeq" id="WP_307256091.1">
    <property type="nucleotide sequence ID" value="NZ_JAUSUC010000004.1"/>
</dbReference>
<accession>A0AAJ1T2J1</accession>
<protein>
    <submittedName>
        <fullName evidence="1">Uncharacterized protein</fullName>
    </submittedName>
</protein>
<evidence type="ECO:0000313" key="1">
    <source>
        <dbReference type="EMBL" id="MDQ0214101.1"/>
    </source>
</evidence>
<dbReference type="AlphaFoldDB" id="A0AAJ1T2J1"/>
<dbReference type="Proteomes" id="UP001237207">
    <property type="component" value="Unassembled WGS sequence"/>
</dbReference>